<accession>M7TVY1</accession>
<evidence type="ECO:0000256" key="1">
    <source>
        <dbReference type="ARBA" id="ARBA00010139"/>
    </source>
</evidence>
<comment type="similarity">
    <text evidence="1">Belongs to the FAD-binding monooxygenase family.</text>
</comment>
<protein>
    <submittedName>
        <fullName evidence="2">Putative monooxygenase protein</fullName>
    </submittedName>
</protein>
<organism evidence="2 3">
    <name type="scientific">Botryotinia fuckeliana (strain BcDW1)</name>
    <name type="common">Noble rot fungus</name>
    <name type="synonym">Botrytis cinerea</name>
    <dbReference type="NCBI Taxonomy" id="1290391"/>
    <lineage>
        <taxon>Eukaryota</taxon>
        <taxon>Fungi</taxon>
        <taxon>Dikarya</taxon>
        <taxon>Ascomycota</taxon>
        <taxon>Pezizomycotina</taxon>
        <taxon>Leotiomycetes</taxon>
        <taxon>Helotiales</taxon>
        <taxon>Sclerotiniaceae</taxon>
        <taxon>Botrytis</taxon>
    </lineage>
</organism>
<keyword evidence="2" id="KW-0503">Monooxygenase</keyword>
<dbReference type="GO" id="GO:0004497">
    <property type="term" value="F:monooxygenase activity"/>
    <property type="evidence" value="ECO:0007669"/>
    <property type="project" value="UniProtKB-KW"/>
</dbReference>
<evidence type="ECO:0000313" key="2">
    <source>
        <dbReference type="EMBL" id="EMR85450.1"/>
    </source>
</evidence>
<dbReference type="Proteomes" id="UP000012045">
    <property type="component" value="Unassembled WGS sequence"/>
</dbReference>
<dbReference type="AlphaFoldDB" id="M7TVY1"/>
<gene>
    <name evidence="2" type="ORF">BcDW1_5929</name>
</gene>
<dbReference type="InterPro" id="IPR036188">
    <property type="entry name" value="FAD/NAD-bd_sf"/>
</dbReference>
<dbReference type="InterPro" id="IPR051209">
    <property type="entry name" value="FAD-bind_Monooxygenase_sf"/>
</dbReference>
<proteinExistence type="inferred from homology"/>
<dbReference type="PANTHER" id="PTHR42877:SF7">
    <property type="entry name" value="FLAVIN-BINDING MONOOXYGENASE-RELATED"/>
    <property type="match status" value="1"/>
</dbReference>
<dbReference type="HOGENOM" id="CLU_2145461_0_0_1"/>
<dbReference type="STRING" id="1290391.M7TVY1"/>
<keyword evidence="2" id="KW-0560">Oxidoreductase</keyword>
<dbReference type="SUPFAM" id="SSF51905">
    <property type="entry name" value="FAD/NAD(P)-binding domain"/>
    <property type="match status" value="1"/>
</dbReference>
<reference evidence="3" key="1">
    <citation type="journal article" date="2013" name="Genome Announc.">
        <title>Draft genome sequence of Botrytis cinerea BcDW1, inoculum for noble rot of grape berries.</title>
        <authorList>
            <person name="Blanco-Ulate B."/>
            <person name="Allen G."/>
            <person name="Powell A.L."/>
            <person name="Cantu D."/>
        </authorList>
    </citation>
    <scope>NUCLEOTIDE SEQUENCE [LARGE SCALE GENOMIC DNA]</scope>
    <source>
        <strain evidence="3">BcDW1</strain>
    </source>
</reference>
<evidence type="ECO:0000313" key="3">
    <source>
        <dbReference type="Proteomes" id="UP000012045"/>
    </source>
</evidence>
<dbReference type="EMBL" id="KB707902">
    <property type="protein sequence ID" value="EMR85450.1"/>
    <property type="molecule type" value="Genomic_DNA"/>
</dbReference>
<dbReference type="PANTHER" id="PTHR42877">
    <property type="entry name" value="L-ORNITHINE N(5)-MONOOXYGENASE-RELATED"/>
    <property type="match status" value="1"/>
</dbReference>
<dbReference type="Gene3D" id="3.50.50.60">
    <property type="entry name" value="FAD/NAD(P)-binding domain"/>
    <property type="match status" value="1"/>
</dbReference>
<sequence length="112" mass="12101">MASLSRLLELFEIIIYAEINVCELVSAAGAFGMPKKADIAGLKTFKGEQWHLGSWPKDADLKNKSVAVIGTGQSAGQAIPSIYPEVKQLTVYQRSPGHCLPRNDVSISGSRK</sequence>
<name>M7TVY1_BOTF1</name>